<accession>A0A0S2DC43</accession>
<gene>
    <name evidence="2" type="ORF">GLE_0743</name>
</gene>
<name>A0A0S2DC43_LYSEN</name>
<dbReference type="KEGG" id="lez:GLE_0743"/>
<evidence type="ECO:0000256" key="1">
    <source>
        <dbReference type="SAM" id="MobiDB-lite"/>
    </source>
</evidence>
<reference evidence="2 3" key="1">
    <citation type="submission" date="2015-11" db="EMBL/GenBank/DDBJ databases">
        <title>Genome sequences of Lysobacter enzymogenes strain C3 and Lysobacter antibioticus ATCC 29479.</title>
        <authorList>
            <person name="Kobayashi D.Y."/>
        </authorList>
    </citation>
    <scope>NUCLEOTIDE SEQUENCE [LARGE SCALE GENOMIC DNA]</scope>
    <source>
        <strain evidence="2 3">C3</strain>
    </source>
</reference>
<dbReference type="OrthoDB" id="9923621at2"/>
<dbReference type="Proteomes" id="UP000061569">
    <property type="component" value="Chromosome"/>
</dbReference>
<dbReference type="STRING" id="69.GLE_0743"/>
<feature type="region of interest" description="Disordered" evidence="1">
    <location>
        <begin position="45"/>
        <end position="67"/>
    </location>
</feature>
<sequence>MSNPELDRSTPEKTLHALEEAYRNGDFELALRCRNFEHEAELIQQHLRPAGAAPPAGPRGELADALQRQWRQAQPPDFLGVVTQVVAVEHFAGRFFTVTQNIRNADGRTFPQRTFMSHAEDGWAVLCPVPAYEPPQETKPWWVFWR</sequence>
<dbReference type="RefSeq" id="WP_057946265.1">
    <property type="nucleotide sequence ID" value="NZ_CP110813.1"/>
</dbReference>
<evidence type="ECO:0000313" key="3">
    <source>
        <dbReference type="Proteomes" id="UP000061569"/>
    </source>
</evidence>
<organism evidence="2 3">
    <name type="scientific">Lysobacter enzymogenes</name>
    <dbReference type="NCBI Taxonomy" id="69"/>
    <lineage>
        <taxon>Bacteria</taxon>
        <taxon>Pseudomonadati</taxon>
        <taxon>Pseudomonadota</taxon>
        <taxon>Gammaproteobacteria</taxon>
        <taxon>Lysobacterales</taxon>
        <taxon>Lysobacteraceae</taxon>
        <taxon>Lysobacter</taxon>
    </lineage>
</organism>
<dbReference type="EMBL" id="CP013140">
    <property type="protein sequence ID" value="ALN56101.1"/>
    <property type="molecule type" value="Genomic_DNA"/>
</dbReference>
<proteinExistence type="predicted"/>
<evidence type="ECO:0000313" key="2">
    <source>
        <dbReference type="EMBL" id="ALN56101.1"/>
    </source>
</evidence>
<protein>
    <submittedName>
        <fullName evidence="2">Uncharacterized protein</fullName>
    </submittedName>
</protein>
<dbReference type="PATRIC" id="fig|69.6.peg.731"/>
<dbReference type="AlphaFoldDB" id="A0A0S2DC43"/>
<feature type="compositionally biased region" description="Low complexity" evidence="1">
    <location>
        <begin position="48"/>
        <end position="60"/>
    </location>
</feature>